<evidence type="ECO:0000313" key="2">
    <source>
        <dbReference type="Proteomes" id="UP000824120"/>
    </source>
</evidence>
<dbReference type="OrthoDB" id="1225857at2759"/>
<keyword evidence="2" id="KW-1185">Reference proteome</keyword>
<comment type="caution">
    <text evidence="1">The sequence shown here is derived from an EMBL/GenBank/DDBJ whole genome shotgun (WGS) entry which is preliminary data.</text>
</comment>
<accession>A0A9J5ZZF4</accession>
<dbReference type="AlphaFoldDB" id="A0A9J5ZZF4"/>
<protein>
    <submittedName>
        <fullName evidence="1">Uncharacterized protein</fullName>
    </submittedName>
</protein>
<sequence length="133" mass="15298">MLFHADEIVILIDETRTKLIARSEVWRQALESKGFSRSRTKTIQEAVTSMMMSHIASGCLDEMEACLLSLGDKKIPSRLKNDMSKNACHEMRMLRRMCGHTRSDKIRNEVILKRWEWPRGGQVEGSETDGLDM</sequence>
<gene>
    <name evidence="1" type="ORF">H5410_017251</name>
</gene>
<proteinExistence type="predicted"/>
<organism evidence="1 2">
    <name type="scientific">Solanum commersonii</name>
    <name type="common">Commerson's wild potato</name>
    <name type="synonym">Commerson's nightshade</name>
    <dbReference type="NCBI Taxonomy" id="4109"/>
    <lineage>
        <taxon>Eukaryota</taxon>
        <taxon>Viridiplantae</taxon>
        <taxon>Streptophyta</taxon>
        <taxon>Embryophyta</taxon>
        <taxon>Tracheophyta</taxon>
        <taxon>Spermatophyta</taxon>
        <taxon>Magnoliopsida</taxon>
        <taxon>eudicotyledons</taxon>
        <taxon>Gunneridae</taxon>
        <taxon>Pentapetalae</taxon>
        <taxon>asterids</taxon>
        <taxon>lamiids</taxon>
        <taxon>Solanales</taxon>
        <taxon>Solanaceae</taxon>
        <taxon>Solanoideae</taxon>
        <taxon>Solaneae</taxon>
        <taxon>Solanum</taxon>
    </lineage>
</organism>
<reference evidence="1 2" key="1">
    <citation type="submission" date="2020-09" db="EMBL/GenBank/DDBJ databases">
        <title>De no assembly of potato wild relative species, Solanum commersonii.</title>
        <authorList>
            <person name="Cho K."/>
        </authorList>
    </citation>
    <scope>NUCLEOTIDE SEQUENCE [LARGE SCALE GENOMIC DNA]</scope>
    <source>
        <strain evidence="1">LZ3.2</strain>
        <tissue evidence="1">Leaf</tissue>
    </source>
</reference>
<dbReference type="Proteomes" id="UP000824120">
    <property type="component" value="Chromosome 3"/>
</dbReference>
<dbReference type="EMBL" id="JACXVP010000003">
    <property type="protein sequence ID" value="KAG5617427.1"/>
    <property type="molecule type" value="Genomic_DNA"/>
</dbReference>
<evidence type="ECO:0000313" key="1">
    <source>
        <dbReference type="EMBL" id="KAG5617427.1"/>
    </source>
</evidence>
<name>A0A9J5ZZF4_SOLCO</name>